<dbReference type="Pfam" id="PF00266">
    <property type="entry name" value="Aminotran_5"/>
    <property type="match status" value="1"/>
</dbReference>
<dbReference type="PIRSF" id="PIRSF005572">
    <property type="entry name" value="NifS"/>
    <property type="match status" value="1"/>
</dbReference>
<dbReference type="Gene3D" id="1.10.260.50">
    <property type="match status" value="1"/>
</dbReference>
<dbReference type="InterPro" id="IPR015424">
    <property type="entry name" value="PyrdxlP-dep_Trfase"/>
</dbReference>
<dbReference type="InterPro" id="IPR000192">
    <property type="entry name" value="Aminotrans_V_dom"/>
</dbReference>
<dbReference type="InterPro" id="IPR016454">
    <property type="entry name" value="Cysteine_dSase"/>
</dbReference>
<comment type="cofactor">
    <cofactor evidence="1">
        <name>pyridoxal 5'-phosphate</name>
        <dbReference type="ChEBI" id="CHEBI:597326"/>
    </cofactor>
</comment>
<keyword evidence="2" id="KW-0663">Pyridoxal phosphate</keyword>
<evidence type="ECO:0000259" key="3">
    <source>
        <dbReference type="Pfam" id="PF00266"/>
    </source>
</evidence>
<dbReference type="Proteomes" id="UP000184394">
    <property type="component" value="Unassembled WGS sequence"/>
</dbReference>
<dbReference type="InterPro" id="IPR015422">
    <property type="entry name" value="PyrdxlP-dep_Trfase_small"/>
</dbReference>
<gene>
    <name evidence="4" type="ORF">SAMN04487860_105186</name>
</gene>
<dbReference type="EMBL" id="FRCT01000005">
    <property type="protein sequence ID" value="SHM49067.1"/>
    <property type="molecule type" value="Genomic_DNA"/>
</dbReference>
<reference evidence="4 5" key="1">
    <citation type="submission" date="2016-11" db="EMBL/GenBank/DDBJ databases">
        <authorList>
            <person name="Jaros S."/>
            <person name="Januszkiewicz K."/>
            <person name="Wedrychowicz H."/>
        </authorList>
    </citation>
    <scope>NUCLEOTIDE SEQUENCE [LARGE SCALE GENOMIC DNA]</scope>
    <source>
        <strain evidence="4 5">Y1</strain>
    </source>
</reference>
<evidence type="ECO:0000256" key="2">
    <source>
        <dbReference type="ARBA" id="ARBA00022898"/>
    </source>
</evidence>
<feature type="domain" description="Aminotransferase class V" evidence="3">
    <location>
        <begin position="3"/>
        <end position="363"/>
    </location>
</feature>
<sequence length="376" mass="40244">MEVYLDNAATTKPCAEAIEAAVGAMTDNYGNPSSLHRAGLNAQLLMDGARKTIADSIGVESGCIIFTSGATESNNLALRGASAAYGRKRKKIVISAVEHASVEETAADLEKKGFEVVRVSPREDGRYYAADFVNACDDDVCLISMMYVNNETGYIMPVKETFSAVKRKYPEIITHTDCVQAYMKLPVKANALCADLISLSGHKIHGAKGVGALYIKKGVRVLPVVTGGKQEKGLRSGTESVPMIAAFGAAVKKLAPTISERYEKVSGLKKYLLDKLSDIEGVTVNSPEDGSPYVVNISAVGKRSEIMLHFLESKEIYVSSGSACSKGQQSGVLGQFGIRDKRADSALRISMTAETTEAELDSFCEGLSEGMEKIRG</sequence>
<dbReference type="PANTHER" id="PTHR11601">
    <property type="entry name" value="CYSTEINE DESULFURYLASE FAMILY MEMBER"/>
    <property type="match status" value="1"/>
</dbReference>
<dbReference type="InterPro" id="IPR015421">
    <property type="entry name" value="PyrdxlP-dep_Trfase_major"/>
</dbReference>
<evidence type="ECO:0000313" key="4">
    <source>
        <dbReference type="EMBL" id="SHM49067.1"/>
    </source>
</evidence>
<evidence type="ECO:0000256" key="1">
    <source>
        <dbReference type="ARBA" id="ARBA00001933"/>
    </source>
</evidence>
<dbReference type="Gene3D" id="3.40.640.10">
    <property type="entry name" value="Type I PLP-dependent aspartate aminotransferase-like (Major domain)"/>
    <property type="match status" value="1"/>
</dbReference>
<name>A0A1M7J976_RUMFL</name>
<dbReference type="Gene3D" id="3.90.1150.10">
    <property type="entry name" value="Aspartate Aminotransferase, domain 1"/>
    <property type="match status" value="1"/>
</dbReference>
<dbReference type="GO" id="GO:0003824">
    <property type="term" value="F:catalytic activity"/>
    <property type="evidence" value="ECO:0007669"/>
    <property type="project" value="UniProtKB-ARBA"/>
</dbReference>
<organism evidence="4 5">
    <name type="scientific">Ruminococcus flavefaciens</name>
    <dbReference type="NCBI Taxonomy" id="1265"/>
    <lineage>
        <taxon>Bacteria</taxon>
        <taxon>Bacillati</taxon>
        <taxon>Bacillota</taxon>
        <taxon>Clostridia</taxon>
        <taxon>Eubacteriales</taxon>
        <taxon>Oscillospiraceae</taxon>
        <taxon>Ruminococcus</taxon>
    </lineage>
</organism>
<dbReference type="SUPFAM" id="SSF53383">
    <property type="entry name" value="PLP-dependent transferases"/>
    <property type="match status" value="1"/>
</dbReference>
<dbReference type="RefSeq" id="WP_072950258.1">
    <property type="nucleotide sequence ID" value="NZ_FRCT01000005.1"/>
</dbReference>
<protein>
    <submittedName>
        <fullName evidence="4">Cysteine desulfurase</fullName>
    </submittedName>
</protein>
<accession>A0A1M7J976</accession>
<proteinExistence type="predicted"/>
<dbReference type="OrthoDB" id="9808002at2"/>
<dbReference type="PANTHER" id="PTHR11601:SF50">
    <property type="entry name" value="CYSTEINE DESULFURASE ISCS 2-RELATED"/>
    <property type="match status" value="1"/>
</dbReference>
<evidence type="ECO:0000313" key="5">
    <source>
        <dbReference type="Proteomes" id="UP000184394"/>
    </source>
</evidence>
<dbReference type="AlphaFoldDB" id="A0A1M7J976"/>